<evidence type="ECO:0008006" key="4">
    <source>
        <dbReference type="Google" id="ProtNLM"/>
    </source>
</evidence>
<accession>A0AAN7U003</accession>
<gene>
    <name evidence="2" type="ORF">RB653_008414</name>
</gene>
<evidence type="ECO:0000313" key="2">
    <source>
        <dbReference type="EMBL" id="KAK5578741.1"/>
    </source>
</evidence>
<dbReference type="EMBL" id="JAVFKY010000003">
    <property type="protein sequence ID" value="KAK5578741.1"/>
    <property type="molecule type" value="Genomic_DNA"/>
</dbReference>
<keyword evidence="3" id="KW-1185">Reference proteome</keyword>
<name>A0AAN7U003_9MYCE</name>
<comment type="caution">
    <text evidence="2">The sequence shown here is derived from an EMBL/GenBank/DDBJ whole genome shotgun (WGS) entry which is preliminary data.</text>
</comment>
<organism evidence="2 3">
    <name type="scientific">Dictyostelium firmibasis</name>
    <dbReference type="NCBI Taxonomy" id="79012"/>
    <lineage>
        <taxon>Eukaryota</taxon>
        <taxon>Amoebozoa</taxon>
        <taxon>Evosea</taxon>
        <taxon>Eumycetozoa</taxon>
        <taxon>Dictyostelia</taxon>
        <taxon>Dictyosteliales</taxon>
        <taxon>Dictyosteliaceae</taxon>
        <taxon>Dictyostelium</taxon>
    </lineage>
</organism>
<dbReference type="AlphaFoldDB" id="A0AAN7U003"/>
<proteinExistence type="predicted"/>
<evidence type="ECO:0000313" key="3">
    <source>
        <dbReference type="Proteomes" id="UP001344447"/>
    </source>
</evidence>
<feature type="transmembrane region" description="Helical" evidence="1">
    <location>
        <begin position="616"/>
        <end position="636"/>
    </location>
</feature>
<keyword evidence="1" id="KW-0472">Membrane</keyword>
<dbReference type="Proteomes" id="UP001344447">
    <property type="component" value="Unassembled WGS sequence"/>
</dbReference>
<keyword evidence="1" id="KW-1133">Transmembrane helix</keyword>
<keyword evidence="1" id="KW-0812">Transmembrane</keyword>
<sequence length="672" mass="79011">MGKLNRLYERIFNSPRNFDRVSFQKTKHLLFQYILLAIIAWIIFFVVFVYDVINREILINNEIRDTVEVPKITMFLHEGNIDYFSLNNLTLDTDYNELNYDKVESCFYGSNNTYYCNNLYREENKNIPYEIFSNKQINIQPFNITFQQTYLNFNIQTILKNSSQNLGFVLYFGNSLYTFVGPMKIEILFKLEIINGNGYQVFKYTPNIVTTLLDDLICESYNNTLGLINNCSSNTLSVIYQSNIVPHYTIETTLQMILRILKDTFSIGKLIIVLTSLAISFFSTKFLFKKKTAWFDNSIRDAVLYHFHFHVLEDDKPLDNKKEKTKKKEILFNNNENQRLLNKTEDEYLKDNKDTMGSENKFKRLIESIPPQDKYSIPLSRFSTLKIITLVIILIGLGTFIAMKDLQNRLISTNYTDMDYIDIPPFNLTIKSIRNSTNTLWLQWDEVLPNGEEIYCKVNSTDFSNSNCNQTLYYPDNITIFDFPNIIYNGKSGLISVGRNEKYIFQIDTVSLYTSELESKDLTYAIFYFNDIAYYIRPYSNISIELTKSVFHHPDGRNITSYEPSFTVLPLPIVSFTDINAYSGTTYIYIWYSSNVVSDIFQETNLQLIERTATDFFSFVSPISVLVGLFFTKILVKFYFKYSTTHVEYKTREAIIYHLRNYEHYKPIFRRI</sequence>
<feature type="transmembrane region" description="Helical" evidence="1">
    <location>
        <begin position="267"/>
        <end position="288"/>
    </location>
</feature>
<evidence type="ECO:0000256" key="1">
    <source>
        <dbReference type="SAM" id="Phobius"/>
    </source>
</evidence>
<feature type="transmembrane region" description="Helical" evidence="1">
    <location>
        <begin position="30"/>
        <end position="50"/>
    </location>
</feature>
<protein>
    <recommendedName>
        <fullName evidence="4">Transmembrane protein</fullName>
    </recommendedName>
</protein>
<feature type="transmembrane region" description="Helical" evidence="1">
    <location>
        <begin position="384"/>
        <end position="403"/>
    </location>
</feature>
<reference evidence="2 3" key="1">
    <citation type="submission" date="2023-11" db="EMBL/GenBank/DDBJ databases">
        <title>Dfirmibasis_genome.</title>
        <authorList>
            <person name="Edelbroek B."/>
            <person name="Kjellin J."/>
            <person name="Jerlstrom-Hultqvist J."/>
            <person name="Soderbom F."/>
        </authorList>
    </citation>
    <scope>NUCLEOTIDE SEQUENCE [LARGE SCALE GENOMIC DNA]</scope>
    <source>
        <strain evidence="2 3">TNS-C-14</strain>
    </source>
</reference>